<evidence type="ECO:0000313" key="2">
    <source>
        <dbReference type="Proteomes" id="UP001153404"/>
    </source>
</evidence>
<comment type="caution">
    <text evidence="1">The sequence shown here is derived from an EMBL/GenBank/DDBJ whole genome shotgun (WGS) entry which is preliminary data.</text>
</comment>
<dbReference type="EMBL" id="JAPDIA010000001">
    <property type="protein sequence ID" value="MDG0808072.1"/>
    <property type="molecule type" value="Genomic_DNA"/>
</dbReference>
<sequence length="100" mass="11693">MAQLKMDREAERLLLERALEQRGFDHLHVRVHGTHLILYLLDEGEPVNRARLTKVTVQYYTLSMADYRGHWKATPYRGTLDEIVKLLTEQFGFALAPWPS</sequence>
<proteinExistence type="predicted"/>
<organism evidence="1 2">
    <name type="scientific">Cohnella rhizosphaerae</name>
    <dbReference type="NCBI Taxonomy" id="1457232"/>
    <lineage>
        <taxon>Bacteria</taxon>
        <taxon>Bacillati</taxon>
        <taxon>Bacillota</taxon>
        <taxon>Bacilli</taxon>
        <taxon>Bacillales</taxon>
        <taxon>Paenibacillaceae</taxon>
        <taxon>Cohnella</taxon>
    </lineage>
</organism>
<reference evidence="1" key="1">
    <citation type="submission" date="2022-10" db="EMBL/GenBank/DDBJ databases">
        <title>Comparative genomic analysis of Cohnella hashimotonis sp. nov., isolated from the International Space Station.</title>
        <authorList>
            <person name="Simpson A."/>
            <person name="Venkateswaran K."/>
        </authorList>
    </citation>
    <scope>NUCLEOTIDE SEQUENCE</scope>
    <source>
        <strain evidence="1">DSM 28161</strain>
    </source>
</reference>
<accession>A0A9X4KTR8</accession>
<dbReference type="RefSeq" id="WP_277528299.1">
    <property type="nucleotide sequence ID" value="NZ_JAPDIA010000001.1"/>
</dbReference>
<dbReference type="AlphaFoldDB" id="A0A9X4KTR8"/>
<keyword evidence="2" id="KW-1185">Reference proteome</keyword>
<name>A0A9X4KTR8_9BACL</name>
<protein>
    <submittedName>
        <fullName evidence="1">Uncharacterized protein</fullName>
    </submittedName>
</protein>
<gene>
    <name evidence="1" type="ORF">OMP40_00600</name>
</gene>
<dbReference type="Proteomes" id="UP001153404">
    <property type="component" value="Unassembled WGS sequence"/>
</dbReference>
<evidence type="ECO:0000313" key="1">
    <source>
        <dbReference type="EMBL" id="MDG0808072.1"/>
    </source>
</evidence>